<dbReference type="Proteomes" id="UP001163046">
    <property type="component" value="Unassembled WGS sequence"/>
</dbReference>
<dbReference type="GO" id="GO:0006355">
    <property type="term" value="P:regulation of DNA-templated transcription"/>
    <property type="evidence" value="ECO:0007669"/>
    <property type="project" value="InterPro"/>
</dbReference>
<name>A0A9X0D139_9CNID</name>
<dbReference type="InterPro" id="IPR009044">
    <property type="entry name" value="ssDNA-bd_transcriptional_reg"/>
</dbReference>
<keyword evidence="3" id="KW-1185">Reference proteome</keyword>
<dbReference type="GO" id="GO:0003677">
    <property type="term" value="F:DNA binding"/>
    <property type="evidence" value="ECO:0007669"/>
    <property type="project" value="InterPro"/>
</dbReference>
<dbReference type="SUPFAM" id="SSF54447">
    <property type="entry name" value="ssDNA-binding transcriptional regulator domain"/>
    <property type="match status" value="1"/>
</dbReference>
<comment type="caution">
    <text evidence="2">The sequence shown here is derived from an EMBL/GenBank/DDBJ whole genome shotgun (WGS) entry which is preliminary data.</text>
</comment>
<gene>
    <name evidence="2" type="ORF">OS493_032787</name>
</gene>
<protein>
    <recommendedName>
        <fullName evidence="1">Transcriptional coactivator p15 (PC4) C-terminal domain-containing protein</fullName>
    </recommendedName>
</protein>
<reference evidence="2" key="1">
    <citation type="submission" date="2023-01" db="EMBL/GenBank/DDBJ databases">
        <title>Genome assembly of the deep-sea coral Lophelia pertusa.</title>
        <authorList>
            <person name="Herrera S."/>
            <person name="Cordes E."/>
        </authorList>
    </citation>
    <scope>NUCLEOTIDE SEQUENCE</scope>
    <source>
        <strain evidence="2">USNM1676648</strain>
        <tissue evidence="2">Polyp</tissue>
    </source>
</reference>
<feature type="domain" description="Transcriptional coactivator p15 (PC4) C-terminal" evidence="1">
    <location>
        <begin position="7"/>
        <end position="56"/>
    </location>
</feature>
<evidence type="ECO:0000259" key="1">
    <source>
        <dbReference type="Pfam" id="PF02229"/>
    </source>
</evidence>
<dbReference type="EMBL" id="MU825914">
    <property type="protein sequence ID" value="KAJ7382826.1"/>
    <property type="molecule type" value="Genomic_DNA"/>
</dbReference>
<evidence type="ECO:0000313" key="2">
    <source>
        <dbReference type="EMBL" id="KAJ7382826.1"/>
    </source>
</evidence>
<organism evidence="2 3">
    <name type="scientific">Desmophyllum pertusum</name>
    <dbReference type="NCBI Taxonomy" id="174260"/>
    <lineage>
        <taxon>Eukaryota</taxon>
        <taxon>Metazoa</taxon>
        <taxon>Cnidaria</taxon>
        <taxon>Anthozoa</taxon>
        <taxon>Hexacorallia</taxon>
        <taxon>Scleractinia</taxon>
        <taxon>Caryophylliina</taxon>
        <taxon>Caryophylliidae</taxon>
        <taxon>Desmophyllum</taxon>
    </lineage>
</organism>
<dbReference type="AlphaFoldDB" id="A0A9X0D139"/>
<dbReference type="Pfam" id="PF02229">
    <property type="entry name" value="PC4"/>
    <property type="match status" value="1"/>
</dbReference>
<accession>A0A9X0D139</accession>
<dbReference type="InterPro" id="IPR003173">
    <property type="entry name" value="PC4_C"/>
</dbReference>
<proteinExistence type="predicted"/>
<sequence>MFRIGDNETKISVTTWNNAVKVHFRKFFQSKFDRKKFYPSKQGIALTLAEWKDLKTLISQVDEVIDCSEIMLKNDVEVETRPPYLRQFAVNENKINLQPFNNKAANEIVRPSGEAYHMYKKRKLSPQEQFDGNVNFTFPRFERLDENEDEHLQRINQGVVNEIVRLSEEGHRNNNIKRFRPEDHFDNNANFAIPFQN</sequence>
<evidence type="ECO:0000313" key="3">
    <source>
        <dbReference type="Proteomes" id="UP001163046"/>
    </source>
</evidence>
<dbReference type="Gene3D" id="2.30.31.10">
    <property type="entry name" value="Transcriptional Coactivator Pc4, Chain A"/>
    <property type="match status" value="1"/>
</dbReference>